<organism evidence="2 3">
    <name type="scientific">Anaeromyxobacter diazotrophicus</name>
    <dbReference type="NCBI Taxonomy" id="2590199"/>
    <lineage>
        <taxon>Bacteria</taxon>
        <taxon>Pseudomonadati</taxon>
        <taxon>Myxococcota</taxon>
        <taxon>Myxococcia</taxon>
        <taxon>Myxococcales</taxon>
        <taxon>Cystobacterineae</taxon>
        <taxon>Anaeromyxobacteraceae</taxon>
        <taxon>Anaeromyxobacter</taxon>
    </lineage>
</organism>
<evidence type="ECO:0000256" key="1">
    <source>
        <dbReference type="SAM" id="Phobius"/>
    </source>
</evidence>
<dbReference type="EMBL" id="BJTG01000002">
    <property type="protein sequence ID" value="GEJ56422.1"/>
    <property type="molecule type" value="Genomic_DNA"/>
</dbReference>
<dbReference type="Proteomes" id="UP000503640">
    <property type="component" value="Unassembled WGS sequence"/>
</dbReference>
<keyword evidence="1" id="KW-0812">Transmembrane</keyword>
<name>A0A7I9VJ33_9BACT</name>
<dbReference type="AlphaFoldDB" id="A0A7I9VJ33"/>
<accession>A0A7I9VJ33</accession>
<sequence length="268" mass="27370">MDGPHLDRDTYRRLRAGALEPARARALAEHLERSCDACEAFLAALPPDALDGAVDAALGALAPAPAEEAGGDLEFARVRRALGGRWRPGPARLVAIAAAVALVAGVGVQVARLRAVHDRAWSGEKGAPFGVPARLRFAVVEGAGEAPRLERGRSGAVLPQAARLAFRAEVGGPTFLALVHAGGGELEVVWRGRAERAGALDLAEGGRAAAFPLQGLAGAQRFSLVASARPLADAELAAAARAAAEPGPAMAAVPGEPLSVDAVEVTVR</sequence>
<gene>
    <name evidence="2" type="ORF">AMYX_11630</name>
</gene>
<protein>
    <submittedName>
        <fullName evidence="2">Uncharacterized protein</fullName>
    </submittedName>
</protein>
<dbReference type="RefSeq" id="WP_176063885.1">
    <property type="nucleotide sequence ID" value="NZ_BJTG01000002.1"/>
</dbReference>
<keyword evidence="1" id="KW-0472">Membrane</keyword>
<evidence type="ECO:0000313" key="2">
    <source>
        <dbReference type="EMBL" id="GEJ56422.1"/>
    </source>
</evidence>
<proteinExistence type="predicted"/>
<comment type="caution">
    <text evidence="2">The sequence shown here is derived from an EMBL/GenBank/DDBJ whole genome shotgun (WGS) entry which is preliminary data.</text>
</comment>
<keyword evidence="1" id="KW-1133">Transmembrane helix</keyword>
<reference evidence="3" key="1">
    <citation type="journal article" date="2020" name="Appl. Environ. Microbiol.">
        <title>Diazotrophic Anaeromyxobacter Isolates from Soils.</title>
        <authorList>
            <person name="Masuda Y."/>
            <person name="Yamanaka H."/>
            <person name="Xu Z.X."/>
            <person name="Shiratori Y."/>
            <person name="Aono T."/>
            <person name="Amachi S."/>
            <person name="Senoo K."/>
            <person name="Itoh H."/>
        </authorList>
    </citation>
    <scope>NUCLEOTIDE SEQUENCE [LARGE SCALE GENOMIC DNA]</scope>
    <source>
        <strain evidence="3">R267</strain>
    </source>
</reference>
<feature type="transmembrane region" description="Helical" evidence="1">
    <location>
        <begin position="93"/>
        <end position="111"/>
    </location>
</feature>
<evidence type="ECO:0000313" key="3">
    <source>
        <dbReference type="Proteomes" id="UP000503640"/>
    </source>
</evidence>
<keyword evidence="3" id="KW-1185">Reference proteome</keyword>